<dbReference type="EMBL" id="JAVRRJ010000003">
    <property type="protein sequence ID" value="KAK5086881.1"/>
    <property type="molecule type" value="Genomic_DNA"/>
</dbReference>
<dbReference type="Proteomes" id="UP001309876">
    <property type="component" value="Unassembled WGS sequence"/>
</dbReference>
<keyword evidence="2" id="KW-1185">Reference proteome</keyword>
<gene>
    <name evidence="1" type="ORF">LTR05_004051</name>
</gene>
<evidence type="ECO:0000313" key="1">
    <source>
        <dbReference type="EMBL" id="KAK5086881.1"/>
    </source>
</evidence>
<name>A0AAN7YHB0_9EURO</name>
<proteinExistence type="predicted"/>
<sequence length="127" mass="14377">MTTPTITPQSTTHSKLLSQYLTPPNLLTLLHLLKNDLPNHPPNKIDAFAYKVRKGDPLHTQKPRKLGIILKPSGDVLLSGLPVEGEAVSKLDCTEWEYEGFERYFRKHPTRGDRWYVSAGKVEELEG</sequence>
<organism evidence="1 2">
    <name type="scientific">Lithohypha guttulata</name>
    <dbReference type="NCBI Taxonomy" id="1690604"/>
    <lineage>
        <taxon>Eukaryota</taxon>
        <taxon>Fungi</taxon>
        <taxon>Dikarya</taxon>
        <taxon>Ascomycota</taxon>
        <taxon>Pezizomycotina</taxon>
        <taxon>Eurotiomycetes</taxon>
        <taxon>Chaetothyriomycetidae</taxon>
        <taxon>Chaetothyriales</taxon>
        <taxon>Trichomeriaceae</taxon>
        <taxon>Lithohypha</taxon>
    </lineage>
</organism>
<dbReference type="AlphaFoldDB" id="A0AAN7YHB0"/>
<protein>
    <submittedName>
        <fullName evidence="1">Uncharacterized protein</fullName>
    </submittedName>
</protein>
<evidence type="ECO:0000313" key="2">
    <source>
        <dbReference type="Proteomes" id="UP001309876"/>
    </source>
</evidence>
<reference evidence="1 2" key="1">
    <citation type="submission" date="2023-08" db="EMBL/GenBank/DDBJ databases">
        <title>Black Yeasts Isolated from many extreme environments.</title>
        <authorList>
            <person name="Coleine C."/>
            <person name="Stajich J.E."/>
            <person name="Selbmann L."/>
        </authorList>
    </citation>
    <scope>NUCLEOTIDE SEQUENCE [LARGE SCALE GENOMIC DNA]</scope>
    <source>
        <strain evidence="1 2">CCFEE 5910</strain>
    </source>
</reference>
<comment type="caution">
    <text evidence="1">The sequence shown here is derived from an EMBL/GenBank/DDBJ whole genome shotgun (WGS) entry which is preliminary data.</text>
</comment>
<accession>A0AAN7YHB0</accession>